<proteinExistence type="predicted"/>
<dbReference type="Pfam" id="PF13166">
    <property type="entry name" value="AAA_13"/>
    <property type="match status" value="1"/>
</dbReference>
<dbReference type="Proteomes" id="UP001339167">
    <property type="component" value="Unassembled WGS sequence"/>
</dbReference>
<dbReference type="RefSeq" id="WP_330089397.1">
    <property type="nucleotide sequence ID" value="NZ_JAUGZK010000027.1"/>
</dbReference>
<gene>
    <name evidence="3" type="ORF">QWF21_17855</name>
</gene>
<evidence type="ECO:0000256" key="1">
    <source>
        <dbReference type="SAM" id="Coils"/>
    </source>
</evidence>
<keyword evidence="4" id="KW-1185">Reference proteome</keyword>
<comment type="caution">
    <text evidence="3">The sequence shown here is derived from an EMBL/GenBank/DDBJ whole genome shotgun (WGS) entry which is preliminary data.</text>
</comment>
<dbReference type="InterPro" id="IPR027417">
    <property type="entry name" value="P-loop_NTPase"/>
</dbReference>
<dbReference type="EMBL" id="JAUGZK010000027">
    <property type="protein sequence ID" value="MEE2026104.1"/>
    <property type="molecule type" value="Genomic_DNA"/>
</dbReference>
<organism evidence="3 4">
    <name type="scientific">Alkalimonas mucilaginosa</name>
    <dbReference type="NCBI Taxonomy" id="3057676"/>
    <lineage>
        <taxon>Bacteria</taxon>
        <taxon>Pseudomonadati</taxon>
        <taxon>Pseudomonadota</taxon>
        <taxon>Gammaproteobacteria</taxon>
        <taxon>Alkalimonas</taxon>
    </lineage>
</organism>
<protein>
    <submittedName>
        <fullName evidence="3">AAA family ATPase</fullName>
    </submittedName>
</protein>
<evidence type="ECO:0000313" key="3">
    <source>
        <dbReference type="EMBL" id="MEE2026104.1"/>
    </source>
</evidence>
<feature type="coiled-coil region" evidence="1">
    <location>
        <begin position="93"/>
        <end position="120"/>
    </location>
</feature>
<feature type="domain" description="Protein CR006 P-loop" evidence="2">
    <location>
        <begin position="13"/>
        <end position="717"/>
    </location>
</feature>
<dbReference type="SUPFAM" id="SSF52540">
    <property type="entry name" value="P-loop containing nucleoside triphosphate hydrolases"/>
    <property type="match status" value="1"/>
</dbReference>
<keyword evidence="1" id="KW-0175">Coiled coil</keyword>
<name>A0ABU7JK73_9GAMM</name>
<sequence length="766" mass="86719">MIHEIRINPPVATYSEAAVLDDLRRVNFIFGSNGVGKTTISRILEQASGHQHCQLVWQHHNPLQVMVYNRDFVQRNFEQSPNLAGVFTLGENQVQAELEIARLQKEVVKHTDEVNKLNVNLAGVDGHSGKKAELLLLEAQLKESCWQQKQRYDDYFQVAFTGFRASAEKFKEKVLSEHQSNTADLFTFDVLNEKAKTVFDDAVQAVALFINLDIQAFNDLHETPVLNKSVVGNEDVDIAGLIKHLGNSDWVKQGMHYHAEDPSICPFCQQTTPESFALNLQEFFSDTYANDLQKISTIHQCYQQLAQQILQIAEENLIIQNHFLDKDLYAAHLQTLSELLQSNISLLSKKMAEPSHKVELHPIEACLAELQSLTTAANTLSLEHNQIVANRAAEKSLLTQQIWRFVVNELSTTLSQYTKNKVRLTKAVSGMEARIIAKNSQLADFSAELHQWQRQATSTLPTVTAINQLLISFGFFSFYISTSEDQRHYQIVRANGMDASRSLSEGEKTFITFLYFYHLIQGSTHTDGVSAPRVVVFDDPISSLDSDILYIVSSLIKGIIADCRSDRAQIKQVFLLTHNVYFHKEITYNPSRRPANAVMSDESFWLVKKSQSSSVDRCTENPIRSAYELLWDDVKKNNISSVSLQNTLRRILENYFTMWGGMKKDEICELFDGREKLICQSLFSWVNDGSHSVHDDLYINQGVQTNTAYLQVFKNIFVKAKQIGHYNMMVGYCDTLEEQAALGEVESMSVSVADSAMPDGESELIV</sequence>
<dbReference type="Gene3D" id="3.40.50.300">
    <property type="entry name" value="P-loop containing nucleotide triphosphate hydrolases"/>
    <property type="match status" value="2"/>
</dbReference>
<evidence type="ECO:0000313" key="4">
    <source>
        <dbReference type="Proteomes" id="UP001339167"/>
    </source>
</evidence>
<accession>A0ABU7JK73</accession>
<evidence type="ECO:0000259" key="2">
    <source>
        <dbReference type="Pfam" id="PF13166"/>
    </source>
</evidence>
<dbReference type="InterPro" id="IPR026866">
    <property type="entry name" value="CR006_AAA"/>
</dbReference>
<reference evidence="3 4" key="1">
    <citation type="submission" date="2023-06" db="EMBL/GenBank/DDBJ databases">
        <title>Alkalimonas sp., MEB004 an alkaliphilic bacterium isolated from Lonar Lake, India.</title>
        <authorList>
            <person name="Joshi A."/>
            <person name="Thite S."/>
        </authorList>
    </citation>
    <scope>NUCLEOTIDE SEQUENCE [LARGE SCALE GENOMIC DNA]</scope>
    <source>
        <strain evidence="3 4">MEB004</strain>
    </source>
</reference>